<dbReference type="GO" id="GO:0000976">
    <property type="term" value="F:transcription cis-regulatory region binding"/>
    <property type="evidence" value="ECO:0007669"/>
    <property type="project" value="TreeGrafter"/>
</dbReference>
<organism evidence="6">
    <name type="scientific">Citrobacter rodentium</name>
    <dbReference type="NCBI Taxonomy" id="67825"/>
    <lineage>
        <taxon>Bacteria</taxon>
        <taxon>Pseudomonadati</taxon>
        <taxon>Pseudomonadota</taxon>
        <taxon>Gammaproteobacteria</taxon>
        <taxon>Enterobacterales</taxon>
        <taxon>Enterobacteriaceae</taxon>
        <taxon>Citrobacter</taxon>
    </lineage>
</organism>
<dbReference type="OMA" id="HIRKCAL"/>
<dbReference type="RefSeq" id="WP_012907366.1">
    <property type="nucleotide sequence ID" value="NZ_CAJTBI010000012.1"/>
</dbReference>
<dbReference type="InterPro" id="IPR000843">
    <property type="entry name" value="HTH_LacI"/>
</dbReference>
<dbReference type="InterPro" id="IPR010982">
    <property type="entry name" value="Lambda_DNA-bd_dom_sf"/>
</dbReference>
<dbReference type="Pfam" id="PF13377">
    <property type="entry name" value="Peripla_BP_3"/>
    <property type="match status" value="1"/>
</dbReference>
<dbReference type="SUPFAM" id="SSF47413">
    <property type="entry name" value="lambda repressor-like DNA-binding domains"/>
    <property type="match status" value="1"/>
</dbReference>
<protein>
    <submittedName>
        <fullName evidence="6">LacI family transcriptional regulator</fullName>
    </submittedName>
</protein>
<reference evidence="6" key="1">
    <citation type="submission" date="2019-03" db="EMBL/GenBank/DDBJ databases">
        <title>Complete genome sequence of enteropathogenic Citrobacter rodentium strain DBS100.</title>
        <authorList>
            <person name="Popov G."/>
            <person name="Fiebig A."/>
            <person name="Shideler S."/>
            <person name="Coombes B."/>
            <person name="Savchenko A."/>
        </authorList>
    </citation>
    <scope>NUCLEOTIDE SEQUENCE</scope>
    <source>
        <strain evidence="6">DBS100</strain>
    </source>
</reference>
<gene>
    <name evidence="6" type="ORF">E2R62_13025</name>
</gene>
<evidence type="ECO:0000256" key="4">
    <source>
        <dbReference type="ARBA" id="ARBA00023163"/>
    </source>
</evidence>
<accession>A0A482PGF7</accession>
<dbReference type="CDD" id="cd06267">
    <property type="entry name" value="PBP1_LacI_sugar_binding-like"/>
    <property type="match status" value="1"/>
</dbReference>
<dbReference type="PANTHER" id="PTHR30146:SF151">
    <property type="entry name" value="HTH-TYPE TRANSCRIPTIONAL REPRESSOR CYTR"/>
    <property type="match status" value="1"/>
</dbReference>
<dbReference type="EMBL" id="CP038008">
    <property type="protein sequence ID" value="QBY29681.1"/>
    <property type="molecule type" value="Genomic_DNA"/>
</dbReference>
<evidence type="ECO:0000256" key="3">
    <source>
        <dbReference type="ARBA" id="ARBA00023125"/>
    </source>
</evidence>
<dbReference type="Gene3D" id="1.10.260.40">
    <property type="entry name" value="lambda repressor-like DNA-binding domains"/>
    <property type="match status" value="1"/>
</dbReference>
<dbReference type="AlphaFoldDB" id="A0A482PGF7"/>
<feature type="domain" description="HTH lacI-type" evidence="5">
    <location>
        <begin position="5"/>
        <end position="47"/>
    </location>
</feature>
<dbReference type="CDD" id="cd01392">
    <property type="entry name" value="HTH_LacI"/>
    <property type="match status" value="1"/>
</dbReference>
<dbReference type="PANTHER" id="PTHR30146">
    <property type="entry name" value="LACI-RELATED TRANSCRIPTIONAL REPRESSOR"/>
    <property type="match status" value="1"/>
</dbReference>
<proteinExistence type="predicted"/>
<name>A0A482PGF7_CITRO</name>
<dbReference type="InterPro" id="IPR046335">
    <property type="entry name" value="LacI/GalR-like_sensor"/>
</dbReference>
<keyword evidence="3" id="KW-0238">DNA-binding</keyword>
<dbReference type="Pfam" id="PF00356">
    <property type="entry name" value="LacI"/>
    <property type="match status" value="1"/>
</dbReference>
<dbReference type="SMART" id="SM00354">
    <property type="entry name" value="HTH_LACI"/>
    <property type="match status" value="1"/>
</dbReference>
<dbReference type="InterPro" id="IPR028082">
    <property type="entry name" value="Peripla_BP_I"/>
</dbReference>
<keyword evidence="2" id="KW-0805">Transcription regulation</keyword>
<sequence>MSGKLKMDEIAALTGFSVSTVSRVLSGKSYTSDRAREAIVKCARQLGVLDSLASGRLLINGIVVFAPQRTFTSQGDAFYLEVTRGIAEAVAPHDVYLTYCGLDEQRADVKVFLEKANNKNINAIILIGIDDPTIHTLAQSLEKPCVLINTQDREGLIDAVSPDHRATGNRATQYLFDRGHRRILHITSLRRETMYWRLEGIKEVYRQYQIPFDSQRDLLVTEGFTAEEAEQATDDWLRNTPRQAWPEVIFCAGAPMSLGIRHVLERLRVRIPEDISLMTIGVQELDADIVGAVTSIAIPCRALGVEAVHLLQNRLNRPSAPVFNLLLKGKVLERGTVVNATRHAARVAVAR</sequence>
<dbReference type="GO" id="GO:0003700">
    <property type="term" value="F:DNA-binding transcription factor activity"/>
    <property type="evidence" value="ECO:0007669"/>
    <property type="project" value="TreeGrafter"/>
</dbReference>
<dbReference type="PROSITE" id="PS50932">
    <property type="entry name" value="HTH_LACI_2"/>
    <property type="match status" value="1"/>
</dbReference>
<keyword evidence="4" id="KW-0804">Transcription</keyword>
<keyword evidence="1" id="KW-0678">Repressor</keyword>
<evidence type="ECO:0000313" key="6">
    <source>
        <dbReference type="EMBL" id="QBY29681.1"/>
    </source>
</evidence>
<evidence type="ECO:0000259" key="5">
    <source>
        <dbReference type="PROSITE" id="PS50932"/>
    </source>
</evidence>
<evidence type="ECO:0000256" key="1">
    <source>
        <dbReference type="ARBA" id="ARBA00022491"/>
    </source>
</evidence>
<dbReference type="Gene3D" id="3.40.50.2300">
    <property type="match status" value="2"/>
</dbReference>
<evidence type="ECO:0000256" key="2">
    <source>
        <dbReference type="ARBA" id="ARBA00023015"/>
    </source>
</evidence>
<dbReference type="SUPFAM" id="SSF53822">
    <property type="entry name" value="Periplasmic binding protein-like I"/>
    <property type="match status" value="1"/>
</dbReference>